<dbReference type="EMBL" id="JAUCMV010000003">
    <property type="protein sequence ID" value="KAK0411195.1"/>
    <property type="molecule type" value="Genomic_DNA"/>
</dbReference>
<proteinExistence type="predicted"/>
<evidence type="ECO:0000313" key="2">
    <source>
        <dbReference type="EMBL" id="KAK0411195.1"/>
    </source>
</evidence>
<evidence type="ECO:0000256" key="1">
    <source>
        <dbReference type="SAM" id="MobiDB-lite"/>
    </source>
</evidence>
<sequence length="71" mass="7692">MATVVDVSPLLRSRQNCRFVAFSRRRRTERWILRSKVSESLAAPYHRPQQITSGPSAPLPSAGAASGGPAS</sequence>
<accession>A0AA39HTG2</accession>
<dbReference type="AlphaFoldDB" id="A0AA39HTG2"/>
<organism evidence="2 3">
    <name type="scientific">Steinernema hermaphroditum</name>
    <dbReference type="NCBI Taxonomy" id="289476"/>
    <lineage>
        <taxon>Eukaryota</taxon>
        <taxon>Metazoa</taxon>
        <taxon>Ecdysozoa</taxon>
        <taxon>Nematoda</taxon>
        <taxon>Chromadorea</taxon>
        <taxon>Rhabditida</taxon>
        <taxon>Tylenchina</taxon>
        <taxon>Panagrolaimomorpha</taxon>
        <taxon>Strongyloidoidea</taxon>
        <taxon>Steinernematidae</taxon>
        <taxon>Steinernema</taxon>
    </lineage>
</organism>
<dbReference type="Proteomes" id="UP001175271">
    <property type="component" value="Unassembled WGS sequence"/>
</dbReference>
<feature type="region of interest" description="Disordered" evidence="1">
    <location>
        <begin position="43"/>
        <end position="71"/>
    </location>
</feature>
<feature type="compositionally biased region" description="Low complexity" evidence="1">
    <location>
        <begin position="53"/>
        <end position="71"/>
    </location>
</feature>
<gene>
    <name evidence="2" type="ORF">QR680_005537</name>
</gene>
<name>A0AA39HTG2_9BILA</name>
<evidence type="ECO:0000313" key="3">
    <source>
        <dbReference type="Proteomes" id="UP001175271"/>
    </source>
</evidence>
<comment type="caution">
    <text evidence="2">The sequence shown here is derived from an EMBL/GenBank/DDBJ whole genome shotgun (WGS) entry which is preliminary data.</text>
</comment>
<keyword evidence="3" id="KW-1185">Reference proteome</keyword>
<reference evidence="2" key="1">
    <citation type="submission" date="2023-06" db="EMBL/GenBank/DDBJ databases">
        <title>Genomic analysis of the entomopathogenic nematode Steinernema hermaphroditum.</title>
        <authorList>
            <person name="Schwarz E.M."/>
            <person name="Heppert J.K."/>
            <person name="Baniya A."/>
            <person name="Schwartz H.T."/>
            <person name="Tan C.-H."/>
            <person name="Antoshechkin I."/>
            <person name="Sternberg P.W."/>
            <person name="Goodrich-Blair H."/>
            <person name="Dillman A.R."/>
        </authorList>
    </citation>
    <scope>NUCLEOTIDE SEQUENCE</scope>
    <source>
        <strain evidence="2">PS9179</strain>
        <tissue evidence="2">Whole animal</tissue>
    </source>
</reference>
<protein>
    <submittedName>
        <fullName evidence="2">Uncharacterized protein</fullName>
    </submittedName>
</protein>